<dbReference type="Gene3D" id="3.30.70.270">
    <property type="match status" value="2"/>
</dbReference>
<dbReference type="InterPro" id="IPR051320">
    <property type="entry name" value="Viral_Replic_Matur_Polypro"/>
</dbReference>
<comment type="caution">
    <text evidence="2">The sequence shown here is derived from an EMBL/GenBank/DDBJ whole genome shotgun (WGS) entry which is preliminary data.</text>
</comment>
<keyword evidence="3" id="KW-1185">Reference proteome</keyword>
<dbReference type="OrthoDB" id="2202353at2759"/>
<dbReference type="Gene3D" id="3.10.10.10">
    <property type="entry name" value="HIV Type 1 Reverse Transcriptase, subunit A, domain 1"/>
    <property type="match status" value="1"/>
</dbReference>
<sequence length="179" mass="21290">HEFAKAKIFSKIDLTQGFYQIEIAHEDRHKTAFSTHRGKFQFNRLPFGLKTSQKFFQSVLNNVLSELKNVFVFVDDIIIYSPDKNNHLKTLKKPFSILGNYNIHINKEKSEFFKSSISYLGYKLHDGKYTHDESRLKDFSLWKRPRSRKQLQSLIGQLNWYRSFVKDLSSRISFLYDKL</sequence>
<dbReference type="CDD" id="cd01647">
    <property type="entry name" value="RT_LTR"/>
    <property type="match status" value="1"/>
</dbReference>
<name>A0A0R0LYJ4_9MICR</name>
<dbReference type="VEuPathDB" id="MicrosporidiaDB:M153_271310001"/>
<dbReference type="PANTHER" id="PTHR33064">
    <property type="entry name" value="POL PROTEIN"/>
    <property type="match status" value="1"/>
</dbReference>
<evidence type="ECO:0000313" key="3">
    <source>
        <dbReference type="Proteomes" id="UP000051530"/>
    </source>
</evidence>
<dbReference type="Proteomes" id="UP000051530">
    <property type="component" value="Unassembled WGS sequence"/>
</dbReference>
<dbReference type="InterPro" id="IPR043128">
    <property type="entry name" value="Rev_trsase/Diguanyl_cyclase"/>
</dbReference>
<feature type="non-terminal residue" evidence="2">
    <location>
        <position position="1"/>
    </location>
</feature>
<gene>
    <name evidence="2" type="ORF">M153_271310001</name>
</gene>
<dbReference type="PANTHER" id="PTHR33064:SF37">
    <property type="entry name" value="RIBONUCLEASE H"/>
    <property type="match status" value="1"/>
</dbReference>
<dbReference type="InterPro" id="IPR043502">
    <property type="entry name" value="DNA/RNA_pol_sf"/>
</dbReference>
<dbReference type="InterPro" id="IPR000477">
    <property type="entry name" value="RT_dom"/>
</dbReference>
<dbReference type="SUPFAM" id="SSF56672">
    <property type="entry name" value="DNA/RNA polymerases"/>
    <property type="match status" value="1"/>
</dbReference>
<organism evidence="2 3">
    <name type="scientific">Pseudoloma neurophilia</name>
    <dbReference type="NCBI Taxonomy" id="146866"/>
    <lineage>
        <taxon>Eukaryota</taxon>
        <taxon>Fungi</taxon>
        <taxon>Fungi incertae sedis</taxon>
        <taxon>Microsporidia</taxon>
        <taxon>Pseudoloma</taxon>
    </lineage>
</organism>
<dbReference type="AlphaFoldDB" id="A0A0R0LYJ4"/>
<feature type="non-terminal residue" evidence="2">
    <location>
        <position position="179"/>
    </location>
</feature>
<protein>
    <submittedName>
        <fullName evidence="2">Putative LTR retrotransposon</fullName>
    </submittedName>
</protein>
<accession>A0A0R0LYJ4</accession>
<evidence type="ECO:0000259" key="1">
    <source>
        <dbReference type="PROSITE" id="PS50878"/>
    </source>
</evidence>
<proteinExistence type="predicted"/>
<reference evidence="2 3" key="1">
    <citation type="submission" date="2015-07" db="EMBL/GenBank/DDBJ databases">
        <title>The genome of Pseudoloma neurophilia, a relevant intracellular parasite of the zebrafish.</title>
        <authorList>
            <person name="Ndikumana S."/>
            <person name="Pelin A."/>
            <person name="Sanders J."/>
            <person name="Corradi N."/>
        </authorList>
    </citation>
    <scope>NUCLEOTIDE SEQUENCE [LARGE SCALE GENOMIC DNA]</scope>
    <source>
        <strain evidence="2 3">MK1</strain>
    </source>
</reference>
<dbReference type="Pfam" id="PF00078">
    <property type="entry name" value="RVT_1"/>
    <property type="match status" value="1"/>
</dbReference>
<feature type="domain" description="Reverse transcriptase" evidence="1">
    <location>
        <begin position="1"/>
        <end position="124"/>
    </location>
</feature>
<evidence type="ECO:0000313" key="2">
    <source>
        <dbReference type="EMBL" id="KRH91761.1"/>
    </source>
</evidence>
<dbReference type="PROSITE" id="PS50878">
    <property type="entry name" value="RT_POL"/>
    <property type="match status" value="1"/>
</dbReference>
<dbReference type="EMBL" id="LGUB01001551">
    <property type="protein sequence ID" value="KRH91761.1"/>
    <property type="molecule type" value="Genomic_DNA"/>
</dbReference>